<protein>
    <submittedName>
        <fullName evidence="3">Type II secretion system major pseudopilin GspG</fullName>
    </submittedName>
</protein>
<evidence type="ECO:0000313" key="3">
    <source>
        <dbReference type="EMBL" id="MES0873702.1"/>
    </source>
</evidence>
<dbReference type="Pfam" id="PF08334">
    <property type="entry name" value="T2SSG"/>
    <property type="match status" value="1"/>
</dbReference>
<dbReference type="SUPFAM" id="SSF54523">
    <property type="entry name" value="Pili subunits"/>
    <property type="match status" value="1"/>
</dbReference>
<comment type="caution">
    <text evidence="3">The sequence shown here is derived from an EMBL/GenBank/DDBJ whole genome shotgun (WGS) entry which is preliminary data.</text>
</comment>
<dbReference type="InterPro" id="IPR013545">
    <property type="entry name" value="T2SS_protein-GspG_C"/>
</dbReference>
<feature type="region of interest" description="Disordered" evidence="1">
    <location>
        <begin position="161"/>
        <end position="182"/>
    </location>
</feature>
<dbReference type="Proteomes" id="UP001465331">
    <property type="component" value="Unassembled WGS sequence"/>
</dbReference>
<feature type="domain" description="Type II secretion system protein GspG C-terminal" evidence="2">
    <location>
        <begin position="75"/>
        <end position="179"/>
    </location>
</feature>
<keyword evidence="4" id="KW-1185">Reference proteome</keyword>
<evidence type="ECO:0000259" key="2">
    <source>
        <dbReference type="Pfam" id="PF08334"/>
    </source>
</evidence>
<gene>
    <name evidence="3" type="primary">gspG</name>
    <name evidence="3" type="ORF">ABSH63_06760</name>
</gene>
<proteinExistence type="predicted"/>
<dbReference type="InterPro" id="IPR010054">
    <property type="entry name" value="Type2_sec_GspG"/>
</dbReference>
<sequence>MRSFKKTDGLGYEKNGVKAYELAYTASVDRPAKGATEVTGTVTFVRTEHGWNAADVSGETDEQRQAAQQRERDIAERANVVRARQDIRVLESALALYKLDNFHHPSTEQGLAALVNPPDSEPKPVNYKSGGYIQDLPNDPWGNPYQYANPGTRSEFDLFSFGADGKPDGEGAAEDIGNWNLP</sequence>
<reference evidence="3 4" key="1">
    <citation type="submission" date="2024-06" db="EMBL/GenBank/DDBJ databases">
        <authorList>
            <person name="Li Z."/>
            <person name="Jiang Y."/>
        </authorList>
    </citation>
    <scope>NUCLEOTIDE SEQUENCE [LARGE SCALE GENOMIC DNA]</scope>
    <source>
        <strain evidence="3 4">HSW-8</strain>
    </source>
</reference>
<organism evidence="3 4">
    <name type="scientific">Sinimarinibacterium thermocellulolyticum</name>
    <dbReference type="NCBI Taxonomy" id="3170016"/>
    <lineage>
        <taxon>Bacteria</taxon>
        <taxon>Pseudomonadati</taxon>
        <taxon>Pseudomonadota</taxon>
        <taxon>Gammaproteobacteria</taxon>
        <taxon>Nevskiales</taxon>
        <taxon>Nevskiaceae</taxon>
        <taxon>Sinimarinibacterium</taxon>
    </lineage>
</organism>
<accession>A0ABV2A8X3</accession>
<name>A0ABV2A8X3_9GAMM</name>
<dbReference type="RefSeq" id="WP_352888520.1">
    <property type="nucleotide sequence ID" value="NZ_JBEPIJ010000006.1"/>
</dbReference>
<evidence type="ECO:0000256" key="1">
    <source>
        <dbReference type="SAM" id="MobiDB-lite"/>
    </source>
</evidence>
<dbReference type="Gene3D" id="3.30.700.10">
    <property type="entry name" value="Glycoprotein, Type 4 Pilin"/>
    <property type="match status" value="1"/>
</dbReference>
<dbReference type="InterPro" id="IPR045584">
    <property type="entry name" value="Pilin-like"/>
</dbReference>
<dbReference type="NCBIfam" id="TIGR01710">
    <property type="entry name" value="typeII_sec_gspG"/>
    <property type="match status" value="1"/>
</dbReference>
<dbReference type="EMBL" id="JBEPIJ010000006">
    <property type="protein sequence ID" value="MES0873702.1"/>
    <property type="molecule type" value="Genomic_DNA"/>
</dbReference>
<evidence type="ECO:0000313" key="4">
    <source>
        <dbReference type="Proteomes" id="UP001465331"/>
    </source>
</evidence>